<dbReference type="Proteomes" id="UP000192428">
    <property type="component" value="Unassembled WGS sequence"/>
</dbReference>
<dbReference type="EMBL" id="LNVF01000001">
    <property type="protein sequence ID" value="ORJ28923.1"/>
    <property type="molecule type" value="Genomic_DNA"/>
</dbReference>
<keyword evidence="1" id="KW-0812">Transmembrane</keyword>
<dbReference type="RefSeq" id="WP_084910580.1">
    <property type="nucleotide sequence ID" value="NZ_LNVF01000001.1"/>
</dbReference>
<comment type="caution">
    <text evidence="2">The sequence shown here is derived from an EMBL/GenBank/DDBJ whole genome shotgun (WGS) entry which is preliminary data.</text>
</comment>
<proteinExistence type="predicted"/>
<evidence type="ECO:0000313" key="3">
    <source>
        <dbReference type="Proteomes" id="UP000192428"/>
    </source>
</evidence>
<sequence>MYSEKYGVPRDIYAKIKIIGLLILDIVFVGITGVIALSVGLKIFPKSQWIQMFAFILLTPVMSLYLVLPANGGKKNWHSMFLFFRRRRKRYISLNYIRRRKP</sequence>
<evidence type="ECO:0000256" key="1">
    <source>
        <dbReference type="SAM" id="Phobius"/>
    </source>
</evidence>
<reference evidence="2 3" key="1">
    <citation type="journal article" date="2016" name="PLoS ONE">
        <title>Comparative Genomics Analysis of Streptococcus tigurinus Strains Identifies Genetic Elements Specifically and Uniquely Present in Highly Virulent Strains.</title>
        <authorList>
            <person name="Diene S.M."/>
            <person name="Francois P."/>
            <person name="Zbinden A."/>
            <person name="Entenza J.M."/>
            <person name="Resch G."/>
        </authorList>
    </citation>
    <scope>NUCLEOTIDE SEQUENCE [LARGE SCALE GENOMIC DNA]</scope>
    <source>
        <strain evidence="2 3">AZ_8</strain>
    </source>
</reference>
<keyword evidence="1" id="KW-0472">Membrane</keyword>
<gene>
    <name evidence="2" type="ORF">ATE34_02050</name>
</gene>
<protein>
    <submittedName>
        <fullName evidence="2">Uncharacterized protein</fullName>
    </submittedName>
</protein>
<name>A0A1X0WQ87_STROR</name>
<organism evidence="2 3">
    <name type="scientific">Streptococcus oralis subsp. tigurinus</name>
    <dbReference type="NCBI Taxonomy" id="1077464"/>
    <lineage>
        <taxon>Bacteria</taxon>
        <taxon>Bacillati</taxon>
        <taxon>Bacillota</taxon>
        <taxon>Bacilli</taxon>
        <taxon>Lactobacillales</taxon>
        <taxon>Streptococcaceae</taxon>
        <taxon>Streptococcus</taxon>
    </lineage>
</organism>
<accession>A0A1X0WQ87</accession>
<feature type="transmembrane region" description="Helical" evidence="1">
    <location>
        <begin position="49"/>
        <end position="68"/>
    </location>
</feature>
<keyword evidence="1" id="KW-1133">Transmembrane helix</keyword>
<feature type="transmembrane region" description="Helical" evidence="1">
    <location>
        <begin position="21"/>
        <end position="43"/>
    </location>
</feature>
<dbReference type="AlphaFoldDB" id="A0A1X0WQ87"/>
<evidence type="ECO:0000313" key="2">
    <source>
        <dbReference type="EMBL" id="ORJ28923.1"/>
    </source>
</evidence>